<sequence length="351" mass="38436">MSPLDNPALPKGSLALVTGANGNLATHISDQFLQYGYKVRAVVRDSEKNAWLTEHFEKIYGKGVYELVQIPDLTADGALDEAIKGVAAVVHTASEVSFSPDPNIVVAGSIALVLSALKAAYATDSVKRFVFTSSSSAAVLSHPNIPATTVTEESWCEYAVQQAWADPPYTPERAGMVYAASKVQAEQALWKYQKENAEKRPDLVVNSILPNFLYGKLLDPIHQGSKGTCSFIPSLYKGEVSPMFTWVVRQYYVNVQDAARLHFIAATFPEVKQQRIFAFAGRFSFDKIIDILKEQNAGRTFPDHFSGGEDPNEIPPAKKAEKLLQELGRPGYISLEDTVADNVAHLRNGTA</sequence>
<name>A0A0B7JNE7_BIOOC</name>
<dbReference type="AlphaFoldDB" id="A0A0B7JNE7"/>
<evidence type="ECO:0000259" key="3">
    <source>
        <dbReference type="Pfam" id="PF01370"/>
    </source>
</evidence>
<dbReference type="InterPro" id="IPR050425">
    <property type="entry name" value="NAD(P)_dehydrat-like"/>
</dbReference>
<reference evidence="4" key="1">
    <citation type="submission" date="2015-01" db="EMBL/GenBank/DDBJ databases">
        <authorList>
            <person name="Durling Mikael"/>
        </authorList>
    </citation>
    <scope>NUCLEOTIDE SEQUENCE</scope>
</reference>
<protein>
    <recommendedName>
        <fullName evidence="3">NAD-dependent epimerase/dehydratase domain-containing protein</fullName>
    </recommendedName>
</protein>
<comment type="similarity">
    <text evidence="2">Belongs to the NAD(P)-dependent epimerase/dehydratase family. Dihydroflavonol-4-reductase subfamily.</text>
</comment>
<dbReference type="Pfam" id="PF01370">
    <property type="entry name" value="Epimerase"/>
    <property type="match status" value="1"/>
</dbReference>
<dbReference type="InterPro" id="IPR036291">
    <property type="entry name" value="NAD(P)-bd_dom_sf"/>
</dbReference>
<dbReference type="GO" id="GO:0016616">
    <property type="term" value="F:oxidoreductase activity, acting on the CH-OH group of donors, NAD or NADP as acceptor"/>
    <property type="evidence" value="ECO:0007669"/>
    <property type="project" value="TreeGrafter"/>
</dbReference>
<evidence type="ECO:0000313" key="4">
    <source>
        <dbReference type="EMBL" id="CEO46504.1"/>
    </source>
</evidence>
<gene>
    <name evidence="4" type="ORF">BN869_000002559_1</name>
</gene>
<evidence type="ECO:0000256" key="1">
    <source>
        <dbReference type="ARBA" id="ARBA00023002"/>
    </source>
</evidence>
<dbReference type="PANTHER" id="PTHR10366">
    <property type="entry name" value="NAD DEPENDENT EPIMERASE/DEHYDRATASE"/>
    <property type="match status" value="1"/>
</dbReference>
<feature type="domain" description="NAD-dependent epimerase/dehydratase" evidence="3">
    <location>
        <begin position="15"/>
        <end position="273"/>
    </location>
</feature>
<accession>A0A0B7JNE7</accession>
<proteinExistence type="inferred from homology"/>
<dbReference type="Gene3D" id="3.40.50.720">
    <property type="entry name" value="NAD(P)-binding Rossmann-like Domain"/>
    <property type="match status" value="1"/>
</dbReference>
<evidence type="ECO:0000256" key="2">
    <source>
        <dbReference type="ARBA" id="ARBA00023445"/>
    </source>
</evidence>
<keyword evidence="1" id="KW-0560">Oxidoreductase</keyword>
<dbReference type="InterPro" id="IPR001509">
    <property type="entry name" value="Epimerase_deHydtase"/>
</dbReference>
<organism evidence="4">
    <name type="scientific">Bionectria ochroleuca</name>
    <name type="common">Gliocladium roseum</name>
    <dbReference type="NCBI Taxonomy" id="29856"/>
    <lineage>
        <taxon>Eukaryota</taxon>
        <taxon>Fungi</taxon>
        <taxon>Dikarya</taxon>
        <taxon>Ascomycota</taxon>
        <taxon>Pezizomycotina</taxon>
        <taxon>Sordariomycetes</taxon>
        <taxon>Hypocreomycetidae</taxon>
        <taxon>Hypocreales</taxon>
        <taxon>Bionectriaceae</taxon>
        <taxon>Clonostachys</taxon>
    </lineage>
</organism>
<dbReference type="EMBL" id="CDPU01000005">
    <property type="protein sequence ID" value="CEO46504.1"/>
    <property type="molecule type" value="Genomic_DNA"/>
</dbReference>
<dbReference type="SUPFAM" id="SSF51735">
    <property type="entry name" value="NAD(P)-binding Rossmann-fold domains"/>
    <property type="match status" value="1"/>
</dbReference>
<dbReference type="PANTHER" id="PTHR10366:SF562">
    <property type="entry name" value="ALDEHYDE REDUCTASE II (AFU_ORTHOLOGUE AFUA_1G11360)"/>
    <property type="match status" value="1"/>
</dbReference>